<evidence type="ECO:0000313" key="3">
    <source>
        <dbReference type="Proteomes" id="UP000001176"/>
    </source>
</evidence>
<protein>
    <submittedName>
        <fullName evidence="2">Uncharacterized protein</fullName>
    </submittedName>
</protein>
<dbReference type="Proteomes" id="UP000001176">
    <property type="component" value="Chromosome"/>
</dbReference>
<organism evidence="2 3">
    <name type="scientific">Gluconacetobacter diazotrophicus (strain ATCC 49037 / DSM 5601 / CCUG 37298 / CIP 103539 / LMG 7603 / PAl5)</name>
    <dbReference type="NCBI Taxonomy" id="272568"/>
    <lineage>
        <taxon>Bacteria</taxon>
        <taxon>Pseudomonadati</taxon>
        <taxon>Pseudomonadota</taxon>
        <taxon>Alphaproteobacteria</taxon>
        <taxon>Acetobacterales</taxon>
        <taxon>Acetobacteraceae</taxon>
        <taxon>Gluconacetobacter</taxon>
    </lineage>
</organism>
<feature type="region of interest" description="Disordered" evidence="1">
    <location>
        <begin position="23"/>
        <end position="64"/>
    </location>
</feature>
<proteinExistence type="predicted"/>
<gene>
    <name evidence="2" type="ordered locus">GDI3302</name>
</gene>
<reference evidence="2 3" key="1">
    <citation type="journal article" date="2009" name="BMC Genomics">
        <title>Complete genome sequence of the sugarcane nitrogen-fixing endophyte Gluconacetobacter diazotrophicus Pal5.</title>
        <authorList>
            <person name="Bertalan M."/>
            <person name="Albano R."/>
            <person name="Padua V."/>
            <person name="Rouws L."/>
            <person name="Rojas C."/>
            <person name="Hemerly A."/>
            <person name="Teixeira K."/>
            <person name="Schwab S."/>
            <person name="Araujo J."/>
            <person name="Oliveira A."/>
            <person name="Franca L."/>
            <person name="Magalhaes V."/>
            <person name="Alqueres S."/>
            <person name="Cardoso A."/>
            <person name="Almeida W."/>
            <person name="Loureiro M.M."/>
            <person name="Nogueira E."/>
            <person name="Cidade D."/>
            <person name="Oliveira D."/>
            <person name="Simao T."/>
            <person name="Macedo J."/>
            <person name="Valadao A."/>
            <person name="Dreschsel M."/>
            <person name="Freitas F."/>
            <person name="Vidal M."/>
            <person name="Guedes H."/>
            <person name="Rodrigues E."/>
            <person name="Meneses C."/>
            <person name="Brioso P."/>
            <person name="Pozzer L."/>
            <person name="Figueiredo D."/>
            <person name="Montano H."/>
            <person name="Junior J."/>
            <person name="Filho G."/>
            <person name="Flores V."/>
            <person name="Ferreira B."/>
            <person name="Branco A."/>
            <person name="Gonzalez P."/>
            <person name="Guillobel H."/>
            <person name="Lemos M."/>
            <person name="Seibel L."/>
            <person name="Macedo J."/>
            <person name="Alves-Ferreira M."/>
            <person name="Sachetto-Martins G."/>
            <person name="Coelho A."/>
            <person name="Santos E."/>
            <person name="Amaral G."/>
            <person name="Neves A."/>
            <person name="Pacheco A.B."/>
            <person name="Carvalho D."/>
            <person name="Lery L."/>
            <person name="Bisch P."/>
            <person name="Rossle S.C."/>
            <person name="Urmenyi T."/>
            <person name="Kruger W.V."/>
            <person name="Martins O."/>
            <person name="Baldani J.I."/>
            <person name="Ferreira P.C."/>
        </authorList>
    </citation>
    <scope>NUCLEOTIDE SEQUENCE [LARGE SCALE GENOMIC DNA]</scope>
    <source>
        <strain evidence="3">ATCC 49037 / DSM 5601 / CCUG 37298 / CIP 103539 / LMG 7603 / PAl5</strain>
    </source>
</reference>
<evidence type="ECO:0000313" key="2">
    <source>
        <dbReference type="EMBL" id="CAP57245.1"/>
    </source>
</evidence>
<dbReference type="KEGG" id="gdi:GDI3302"/>
<evidence type="ECO:0000256" key="1">
    <source>
        <dbReference type="SAM" id="MobiDB-lite"/>
    </source>
</evidence>
<dbReference type="AlphaFoldDB" id="A9H1E8"/>
<name>A9H1E8_GLUDA</name>
<sequence length="64" mass="6529">MVSAASRSRRRAAASLCQIASQSRIRAAGSGGSSGGSDRVISAGRVRGGASRHRAPESRSCYPP</sequence>
<accession>A9H1E8</accession>
<dbReference type="EMBL" id="AM889285">
    <property type="protein sequence ID" value="CAP57245.1"/>
    <property type="molecule type" value="Genomic_DNA"/>
</dbReference>
<keyword evidence="3" id="KW-1185">Reference proteome</keyword>